<dbReference type="Proteomes" id="UP000050326">
    <property type="component" value="Unassembled WGS sequence"/>
</dbReference>
<feature type="transmembrane region" description="Helical" evidence="1">
    <location>
        <begin position="26"/>
        <end position="49"/>
    </location>
</feature>
<dbReference type="EMBL" id="LKET01000029">
    <property type="protein sequence ID" value="KPU44605.1"/>
    <property type="molecule type" value="Genomic_DNA"/>
</dbReference>
<comment type="caution">
    <text evidence="2">The sequence shown here is derived from an EMBL/GenBank/DDBJ whole genome shotgun (WGS) entry which is preliminary data.</text>
</comment>
<keyword evidence="3" id="KW-1185">Reference proteome</keyword>
<keyword evidence="1" id="KW-0812">Transmembrane</keyword>
<gene>
    <name evidence="2" type="ORF">OXPF_16880</name>
</gene>
<protein>
    <submittedName>
        <fullName evidence="2">Uncharacterized protein</fullName>
    </submittedName>
</protein>
<sequence length="368" mass="42743">MNSELHSLSFNESNAGEFIKHNAQKIFAFILLSTIIFILFFIFNFMILIPSYPESTAKQYVNCIMNKKYQDAIEYYTYEIDEPALSHNFLLKYLENKYKNANSINVLPMKEFQNGLEKTFYLEITQGGNKVTESITLINTDSSLLGIKKTWKIIFPYHTKSIDIKGANGSEVYLDDIFLGEIRDGILKADNVIEGLHYIKSYIPGVGQSEVIEIDTGKDGDDVLLKINLYPEFERAMEKLVRDFCSGWSEYCLTQNPEKIKPYLTDSLFNIYTYKDGRFNGSKYELSDNTISFVDISLKDSKTIHYTVDEKWHIKEAITDPGLTFEINRKETLEQIQYMKWKYYIINENGTWKIDSADQLSFNQEIVE</sequence>
<name>A0A0P8YBX1_9CLOT</name>
<dbReference type="STRING" id="36849.OXPF_16880"/>
<evidence type="ECO:0000313" key="2">
    <source>
        <dbReference type="EMBL" id="KPU44605.1"/>
    </source>
</evidence>
<evidence type="ECO:0000256" key="1">
    <source>
        <dbReference type="SAM" id="Phobius"/>
    </source>
</evidence>
<evidence type="ECO:0000313" key="3">
    <source>
        <dbReference type="Proteomes" id="UP000050326"/>
    </source>
</evidence>
<reference evidence="2 3" key="1">
    <citation type="submission" date="2015-09" db="EMBL/GenBank/DDBJ databases">
        <title>Genome sequence of Oxobacter pfennigii DSM 3222.</title>
        <authorList>
            <person name="Poehlein A."/>
            <person name="Bengelsdorf F.R."/>
            <person name="Schiel-Bengelsdorf B."/>
            <person name="Duerre P."/>
            <person name="Daniel R."/>
        </authorList>
    </citation>
    <scope>NUCLEOTIDE SEQUENCE [LARGE SCALE GENOMIC DNA]</scope>
    <source>
        <strain evidence="2 3">DSM 3222</strain>
    </source>
</reference>
<proteinExistence type="predicted"/>
<keyword evidence="1" id="KW-0472">Membrane</keyword>
<organism evidence="2 3">
    <name type="scientific">Oxobacter pfennigii</name>
    <dbReference type="NCBI Taxonomy" id="36849"/>
    <lineage>
        <taxon>Bacteria</taxon>
        <taxon>Bacillati</taxon>
        <taxon>Bacillota</taxon>
        <taxon>Clostridia</taxon>
        <taxon>Eubacteriales</taxon>
        <taxon>Clostridiaceae</taxon>
        <taxon>Oxobacter</taxon>
    </lineage>
</organism>
<accession>A0A0P8YBX1</accession>
<keyword evidence="1" id="KW-1133">Transmembrane helix</keyword>
<dbReference type="AlphaFoldDB" id="A0A0P8YBX1"/>
<dbReference type="RefSeq" id="WP_054874752.1">
    <property type="nucleotide sequence ID" value="NZ_LKET01000029.1"/>
</dbReference>